<dbReference type="Pfam" id="PF08447">
    <property type="entry name" value="PAS_3"/>
    <property type="match status" value="1"/>
</dbReference>
<dbReference type="PANTHER" id="PTHR43531">
    <property type="entry name" value="PROTEIN ICFG"/>
    <property type="match status" value="1"/>
</dbReference>
<keyword evidence="2" id="KW-0807">Transducer</keyword>
<name>A0ABT8EIR4_9BURK</name>
<dbReference type="SUPFAM" id="SSF58104">
    <property type="entry name" value="Methyl-accepting chemotaxis protein (MCP) signaling domain"/>
    <property type="match status" value="1"/>
</dbReference>
<gene>
    <name evidence="8" type="ORF">LMS43_07670</name>
</gene>
<dbReference type="PROSITE" id="PS50112">
    <property type="entry name" value="PAS"/>
    <property type="match status" value="1"/>
</dbReference>
<dbReference type="Pfam" id="PF00672">
    <property type="entry name" value="HAMP"/>
    <property type="match status" value="1"/>
</dbReference>
<evidence type="ECO:0000313" key="8">
    <source>
        <dbReference type="EMBL" id="MDN4121162.1"/>
    </source>
</evidence>
<dbReference type="InterPro" id="IPR003660">
    <property type="entry name" value="HAMP_dom"/>
</dbReference>
<evidence type="ECO:0000313" key="9">
    <source>
        <dbReference type="Proteomes" id="UP001168613"/>
    </source>
</evidence>
<evidence type="ECO:0000256" key="4">
    <source>
        <dbReference type="SAM" id="Phobius"/>
    </source>
</evidence>
<feature type="domain" description="PAS" evidence="6">
    <location>
        <begin position="23"/>
        <end position="74"/>
    </location>
</feature>
<dbReference type="NCBIfam" id="TIGR00229">
    <property type="entry name" value="sensory_box"/>
    <property type="match status" value="1"/>
</dbReference>
<dbReference type="InterPro" id="IPR051310">
    <property type="entry name" value="MCP_chemotaxis"/>
</dbReference>
<evidence type="ECO:0000256" key="2">
    <source>
        <dbReference type="PROSITE-ProRule" id="PRU00284"/>
    </source>
</evidence>
<feature type="compositionally biased region" description="Polar residues" evidence="3">
    <location>
        <begin position="527"/>
        <end position="541"/>
    </location>
</feature>
<dbReference type="SMART" id="SM00283">
    <property type="entry name" value="MA"/>
    <property type="match status" value="1"/>
</dbReference>
<dbReference type="PANTHER" id="PTHR43531:SF7">
    <property type="entry name" value="AEROTAXIS RECEPTOR"/>
    <property type="match status" value="1"/>
</dbReference>
<dbReference type="InterPro" id="IPR004089">
    <property type="entry name" value="MCPsignal_dom"/>
</dbReference>
<dbReference type="Proteomes" id="UP001168613">
    <property type="component" value="Unassembled WGS sequence"/>
</dbReference>
<dbReference type="EMBL" id="JAJHNU010000001">
    <property type="protein sequence ID" value="MDN4121162.1"/>
    <property type="molecule type" value="Genomic_DNA"/>
</dbReference>
<dbReference type="SMART" id="SM00091">
    <property type="entry name" value="PAS"/>
    <property type="match status" value="1"/>
</dbReference>
<dbReference type="Gene3D" id="1.10.287.950">
    <property type="entry name" value="Methyl-accepting chemotaxis protein"/>
    <property type="match status" value="1"/>
</dbReference>
<feature type="transmembrane region" description="Helical" evidence="4">
    <location>
        <begin position="195"/>
        <end position="218"/>
    </location>
</feature>
<dbReference type="InterPro" id="IPR000014">
    <property type="entry name" value="PAS"/>
</dbReference>
<dbReference type="PROSITE" id="PS50111">
    <property type="entry name" value="CHEMOTAXIS_TRANSDUC_2"/>
    <property type="match status" value="1"/>
</dbReference>
<evidence type="ECO:0000259" key="6">
    <source>
        <dbReference type="PROSITE" id="PS50112"/>
    </source>
</evidence>
<keyword evidence="9" id="KW-1185">Reference proteome</keyword>
<keyword evidence="4" id="KW-0472">Membrane</keyword>
<feature type="transmembrane region" description="Helical" evidence="4">
    <location>
        <begin position="169"/>
        <end position="189"/>
    </location>
</feature>
<feature type="region of interest" description="Disordered" evidence="3">
    <location>
        <begin position="527"/>
        <end position="548"/>
    </location>
</feature>
<dbReference type="Gene3D" id="3.30.450.20">
    <property type="entry name" value="PAS domain"/>
    <property type="match status" value="1"/>
</dbReference>
<dbReference type="Pfam" id="PF00015">
    <property type="entry name" value="MCPsignal"/>
    <property type="match status" value="1"/>
</dbReference>
<proteinExistence type="inferred from homology"/>
<keyword evidence="4" id="KW-1133">Transmembrane helix</keyword>
<dbReference type="CDD" id="cd00130">
    <property type="entry name" value="PAS"/>
    <property type="match status" value="1"/>
</dbReference>
<evidence type="ECO:0000259" key="5">
    <source>
        <dbReference type="PROSITE" id="PS50111"/>
    </source>
</evidence>
<dbReference type="SUPFAM" id="SSF55785">
    <property type="entry name" value="PYP-like sensor domain (PAS domain)"/>
    <property type="match status" value="1"/>
</dbReference>
<evidence type="ECO:0000259" key="7">
    <source>
        <dbReference type="PROSITE" id="PS50885"/>
    </source>
</evidence>
<dbReference type="CDD" id="cd11386">
    <property type="entry name" value="MCP_signal"/>
    <property type="match status" value="1"/>
</dbReference>
<feature type="domain" description="HAMP" evidence="7">
    <location>
        <begin position="221"/>
        <end position="274"/>
    </location>
</feature>
<comment type="caution">
    <text evidence="8">The sequence shown here is derived from an EMBL/GenBank/DDBJ whole genome shotgun (WGS) entry which is preliminary data.</text>
</comment>
<reference evidence="8" key="1">
    <citation type="submission" date="2021-11" db="EMBL/GenBank/DDBJ databases">
        <title>Draft genome sequence of Alcaligenes endophyticus type strain CCUG 75668T.</title>
        <authorList>
            <person name="Salva-Serra F."/>
            <person name="Duran R.E."/>
            <person name="Seeger M."/>
            <person name="Moore E.R.B."/>
            <person name="Jaen-Luchoro D."/>
        </authorList>
    </citation>
    <scope>NUCLEOTIDE SEQUENCE</scope>
    <source>
        <strain evidence="8">CCUG 75668</strain>
    </source>
</reference>
<feature type="domain" description="Methyl-accepting transducer" evidence="5">
    <location>
        <begin position="279"/>
        <end position="508"/>
    </location>
</feature>
<evidence type="ECO:0000256" key="1">
    <source>
        <dbReference type="ARBA" id="ARBA00029447"/>
    </source>
</evidence>
<accession>A0ABT8EIR4</accession>
<comment type="similarity">
    <text evidence="1">Belongs to the methyl-accepting chemotaxis (MCP) protein family.</text>
</comment>
<organism evidence="8 9">
    <name type="scientific">Alcaligenes endophyticus</name>
    <dbReference type="NCBI Taxonomy" id="1929088"/>
    <lineage>
        <taxon>Bacteria</taxon>
        <taxon>Pseudomonadati</taxon>
        <taxon>Pseudomonadota</taxon>
        <taxon>Betaproteobacteria</taxon>
        <taxon>Burkholderiales</taxon>
        <taxon>Alcaligenaceae</taxon>
        <taxon>Alcaligenes</taxon>
    </lineage>
</organism>
<sequence length="548" mass="59880">MNSLITDQETVVPDQIYLISKTDLKGRITYANQAFIEVSGYTQAELLGKAHNLVRHPDMPKQVYEDLWQTLKKKQAWSGIVKNRRKDGGFYWIKARVIPLFQQAQVVGYASVRTRANAEEIQAAEQLYQGMHSSTRIRSGLRQGQPYSGAIRSLVQRFAKPLGQSLHACLLRLGLLSLLCSALSFYLLLHSGANGPYLLGSLAALSSTNVALLAYGWLVGRRMLAPLHHATLVAQQIATGNLLVELNTTNRHEEVTQLYFYLDMMRNSLVGLAHDVRTGIHASLSTSDLLTRNNQHLAASTQEQSSSLEQTAASMEQFTTTVQQNADNAKLADELAKNSLHTAEHGGGVVQDMVNVMHGIHQSSQRIVDIVSIIESIAFQTNILALNAAVESARAGQAGRGFAVVAAEVRQLAQKTAQAAGEIKALVVESVTRMNYGAKQVEKTQNSMQNIVTSVREVQQIITLIAAASDEQAAGLVHIHQAVTRIDQGTKDNTQLVHTLGHTVKHITSQAAHLKLAIELLHTETSRSAYQPDPHSTTTPTPLIPVSD</sequence>
<dbReference type="InterPro" id="IPR035965">
    <property type="entry name" value="PAS-like_dom_sf"/>
</dbReference>
<evidence type="ECO:0000256" key="3">
    <source>
        <dbReference type="SAM" id="MobiDB-lite"/>
    </source>
</evidence>
<dbReference type="PROSITE" id="PS50885">
    <property type="entry name" value="HAMP"/>
    <property type="match status" value="1"/>
</dbReference>
<dbReference type="RefSeq" id="WP_266124790.1">
    <property type="nucleotide sequence ID" value="NZ_JAJHNU010000001.1"/>
</dbReference>
<keyword evidence="4" id="KW-0812">Transmembrane</keyword>
<protein>
    <submittedName>
        <fullName evidence="8">Methyl-accepting chemotaxis protein</fullName>
    </submittedName>
</protein>
<dbReference type="InterPro" id="IPR013655">
    <property type="entry name" value="PAS_fold_3"/>
</dbReference>